<feature type="region of interest" description="Disordered" evidence="6">
    <location>
        <begin position="70"/>
        <end position="90"/>
    </location>
</feature>
<comment type="subcellular location">
    <subcellularLocation>
        <location evidence="5">Endomembrane system</location>
        <topology evidence="5">Single-pass type I membrane protein</topology>
    </subcellularLocation>
</comment>
<dbReference type="AlphaFoldDB" id="A0A453AK57"/>
<accession>A0A453AK57</accession>
<feature type="region of interest" description="Disordered" evidence="6">
    <location>
        <begin position="1"/>
        <end position="29"/>
    </location>
</feature>
<feature type="compositionally biased region" description="Low complexity" evidence="6">
    <location>
        <begin position="185"/>
        <end position="195"/>
    </location>
</feature>
<evidence type="ECO:0000313" key="10">
    <source>
        <dbReference type="Proteomes" id="UP000015105"/>
    </source>
</evidence>
<dbReference type="InterPro" id="IPR000719">
    <property type="entry name" value="Prot_kinase_dom"/>
</dbReference>
<dbReference type="Gramene" id="AET2Gv20166500.2">
    <property type="protein sequence ID" value="AET2Gv20166500.2"/>
    <property type="gene ID" value="AET2Gv20166500"/>
</dbReference>
<keyword evidence="4 7" id="KW-0472">Membrane</keyword>
<name>A0A453AK57_AEGTS</name>
<feature type="region of interest" description="Disordered" evidence="6">
    <location>
        <begin position="144"/>
        <end position="218"/>
    </location>
</feature>
<dbReference type="GO" id="GO:0012505">
    <property type="term" value="C:endomembrane system"/>
    <property type="evidence" value="ECO:0007669"/>
    <property type="project" value="UniProtKB-SubCell"/>
</dbReference>
<keyword evidence="1 7" id="KW-0812">Transmembrane</keyword>
<dbReference type="Gene3D" id="3.30.200.20">
    <property type="entry name" value="Phosphorylase Kinase, domain 1"/>
    <property type="match status" value="1"/>
</dbReference>
<dbReference type="Gene3D" id="1.10.510.10">
    <property type="entry name" value="Transferase(Phosphotransferase) domain 1"/>
    <property type="match status" value="1"/>
</dbReference>
<dbReference type="Pfam" id="PF00069">
    <property type="entry name" value="Pkinase"/>
    <property type="match status" value="1"/>
</dbReference>
<evidence type="ECO:0000256" key="3">
    <source>
        <dbReference type="ARBA" id="ARBA00022989"/>
    </source>
</evidence>
<organism evidence="9 10">
    <name type="scientific">Aegilops tauschii subsp. strangulata</name>
    <name type="common">Goatgrass</name>
    <dbReference type="NCBI Taxonomy" id="200361"/>
    <lineage>
        <taxon>Eukaryota</taxon>
        <taxon>Viridiplantae</taxon>
        <taxon>Streptophyta</taxon>
        <taxon>Embryophyta</taxon>
        <taxon>Tracheophyta</taxon>
        <taxon>Spermatophyta</taxon>
        <taxon>Magnoliopsida</taxon>
        <taxon>Liliopsida</taxon>
        <taxon>Poales</taxon>
        <taxon>Poaceae</taxon>
        <taxon>BOP clade</taxon>
        <taxon>Pooideae</taxon>
        <taxon>Triticodae</taxon>
        <taxon>Triticeae</taxon>
        <taxon>Triticinae</taxon>
        <taxon>Aegilops</taxon>
    </lineage>
</organism>
<sequence>LGRVQPLSSTAHALPFPDPPTLSPPLATKPPYRAASASFSSLLIWSPRLAPATCHCPVLASPPLPFLPTSCRADDGDDPPPSSRHRLPVPPPPPPLLLLLLLVSVSCSLAHGSPAVGGGLGAEEWGATRDAASVELRNSHPRRLLQVGGGNHLPPEFLQPRHRHQRRATSPAPSPSPFTAPSPSPSAFRPSLAPPHFVRPLPSTPQPSHDPQVGAPVNPLHRHSWRAYGLVTAGGAALLVMAAAFAVYCRAKKVGTVRPWVTGLSGQLQRAFVTGVPSLKRSELEAACEDFSNIIGSTANCMLYKGTLSSGVEIAVVSSLISSKNDWSKECESHYRKKISSLSKVGHKNFINLLGYCEEENPFTRAMVFEYAPNGTLFEHLHVREAENLDWMARLRISMGIAYCLEQMHKLNPPVVPRSFGSTTIHLTDDFAAKVSDLDFWNGTKGSDSVTDDCTMLDTESIVHQYGIILLEILTGRVPFPEQDLPLEQWASIYFEGKMPLAELMDSSLGSFPEETARALCDVARSCVDPDPSKRPRMAQVAAQMKEITAVGPEGATPKVSPLWWAELEIMSAEAT</sequence>
<keyword evidence="3 7" id="KW-1133">Transmembrane helix</keyword>
<feature type="compositionally biased region" description="Pro residues" evidence="6">
    <location>
        <begin position="172"/>
        <end position="184"/>
    </location>
</feature>
<dbReference type="EnsemblPlants" id="AET2Gv20166500.2">
    <property type="protein sequence ID" value="AET2Gv20166500.2"/>
    <property type="gene ID" value="AET2Gv20166500"/>
</dbReference>
<feature type="transmembrane region" description="Helical" evidence="7">
    <location>
        <begin position="227"/>
        <end position="248"/>
    </location>
</feature>
<evidence type="ECO:0000256" key="6">
    <source>
        <dbReference type="SAM" id="MobiDB-lite"/>
    </source>
</evidence>
<keyword evidence="10" id="KW-1185">Reference proteome</keyword>
<dbReference type="PANTHER" id="PTHR46084">
    <property type="entry name" value="PROTEIN MALE DISCOVERER 2"/>
    <property type="match status" value="1"/>
</dbReference>
<feature type="domain" description="Protein kinase" evidence="8">
    <location>
        <begin position="289"/>
        <end position="548"/>
    </location>
</feature>
<feature type="compositionally biased region" description="Polar residues" evidence="6">
    <location>
        <begin position="1"/>
        <end position="11"/>
    </location>
</feature>
<dbReference type="FunFam" id="3.30.200.20:FF:000489">
    <property type="entry name" value="Inactive receptor-like serine/threonine-protein kinase"/>
    <property type="match status" value="1"/>
</dbReference>
<evidence type="ECO:0000256" key="2">
    <source>
        <dbReference type="ARBA" id="ARBA00022729"/>
    </source>
</evidence>
<dbReference type="InterPro" id="IPR011009">
    <property type="entry name" value="Kinase-like_dom_sf"/>
</dbReference>
<dbReference type="STRING" id="200361.A0A453AK57"/>
<proteinExistence type="predicted"/>
<protein>
    <recommendedName>
        <fullName evidence="8">Protein kinase domain-containing protein</fullName>
    </recommendedName>
</protein>
<dbReference type="PANTHER" id="PTHR46084:SF23">
    <property type="entry name" value="OS07G0693000 PROTEIN"/>
    <property type="match status" value="1"/>
</dbReference>
<reference evidence="9" key="3">
    <citation type="journal article" date="2017" name="Nature">
        <title>Genome sequence of the progenitor of the wheat D genome Aegilops tauschii.</title>
        <authorList>
            <person name="Luo M.C."/>
            <person name="Gu Y.Q."/>
            <person name="Puiu D."/>
            <person name="Wang H."/>
            <person name="Twardziok S.O."/>
            <person name="Deal K.R."/>
            <person name="Huo N."/>
            <person name="Zhu T."/>
            <person name="Wang L."/>
            <person name="Wang Y."/>
            <person name="McGuire P.E."/>
            <person name="Liu S."/>
            <person name="Long H."/>
            <person name="Ramasamy R.K."/>
            <person name="Rodriguez J.C."/>
            <person name="Van S.L."/>
            <person name="Yuan L."/>
            <person name="Wang Z."/>
            <person name="Xia Z."/>
            <person name="Xiao L."/>
            <person name="Anderson O.D."/>
            <person name="Ouyang S."/>
            <person name="Liang Y."/>
            <person name="Zimin A.V."/>
            <person name="Pertea G."/>
            <person name="Qi P."/>
            <person name="Bennetzen J.L."/>
            <person name="Dai X."/>
            <person name="Dawson M.W."/>
            <person name="Muller H.G."/>
            <person name="Kugler K."/>
            <person name="Rivarola-Duarte L."/>
            <person name="Spannagl M."/>
            <person name="Mayer K.F.X."/>
            <person name="Lu F.H."/>
            <person name="Bevan M.W."/>
            <person name="Leroy P."/>
            <person name="Li P."/>
            <person name="You F.M."/>
            <person name="Sun Q."/>
            <person name="Liu Z."/>
            <person name="Lyons E."/>
            <person name="Wicker T."/>
            <person name="Salzberg S.L."/>
            <person name="Devos K.M."/>
            <person name="Dvorak J."/>
        </authorList>
    </citation>
    <scope>NUCLEOTIDE SEQUENCE [LARGE SCALE GENOMIC DNA]</scope>
    <source>
        <strain evidence="9">cv. AL8/78</strain>
    </source>
</reference>
<reference evidence="10" key="2">
    <citation type="journal article" date="2017" name="Nat. Plants">
        <title>The Aegilops tauschii genome reveals multiple impacts of transposons.</title>
        <authorList>
            <person name="Zhao G."/>
            <person name="Zou C."/>
            <person name="Li K."/>
            <person name="Wang K."/>
            <person name="Li T."/>
            <person name="Gao L."/>
            <person name="Zhang X."/>
            <person name="Wang H."/>
            <person name="Yang Z."/>
            <person name="Liu X."/>
            <person name="Jiang W."/>
            <person name="Mao L."/>
            <person name="Kong X."/>
            <person name="Jiao Y."/>
            <person name="Jia J."/>
        </authorList>
    </citation>
    <scope>NUCLEOTIDE SEQUENCE [LARGE SCALE GENOMIC DNA]</scope>
    <source>
        <strain evidence="10">cv. AL8/78</strain>
    </source>
</reference>
<evidence type="ECO:0000313" key="9">
    <source>
        <dbReference type="EnsemblPlants" id="AET2Gv20166500.2"/>
    </source>
</evidence>
<dbReference type="PROSITE" id="PS50011">
    <property type="entry name" value="PROTEIN_KINASE_DOM"/>
    <property type="match status" value="1"/>
</dbReference>
<evidence type="ECO:0000259" key="8">
    <source>
        <dbReference type="PROSITE" id="PS50011"/>
    </source>
</evidence>
<reference evidence="9" key="5">
    <citation type="journal article" date="2021" name="G3 (Bethesda)">
        <title>Aegilops tauschii genome assembly Aet v5.0 features greater sequence contiguity and improved annotation.</title>
        <authorList>
            <person name="Wang L."/>
            <person name="Zhu T."/>
            <person name="Rodriguez J.C."/>
            <person name="Deal K.R."/>
            <person name="Dubcovsky J."/>
            <person name="McGuire P.E."/>
            <person name="Lux T."/>
            <person name="Spannagl M."/>
            <person name="Mayer K.F.X."/>
            <person name="Baldrich P."/>
            <person name="Meyers B.C."/>
            <person name="Huo N."/>
            <person name="Gu Y.Q."/>
            <person name="Zhou H."/>
            <person name="Devos K.M."/>
            <person name="Bennetzen J.L."/>
            <person name="Unver T."/>
            <person name="Budak H."/>
            <person name="Gulick P.J."/>
            <person name="Galiba G."/>
            <person name="Kalapos B."/>
            <person name="Nelson D.R."/>
            <person name="Li P."/>
            <person name="You F.M."/>
            <person name="Luo M.C."/>
            <person name="Dvorak J."/>
        </authorList>
    </citation>
    <scope>NUCLEOTIDE SEQUENCE [LARGE SCALE GENOMIC DNA]</scope>
    <source>
        <strain evidence="9">cv. AL8/78</strain>
    </source>
</reference>
<reference evidence="10" key="1">
    <citation type="journal article" date="2014" name="Science">
        <title>Ancient hybridizations among the ancestral genomes of bread wheat.</title>
        <authorList>
            <consortium name="International Wheat Genome Sequencing Consortium,"/>
            <person name="Marcussen T."/>
            <person name="Sandve S.R."/>
            <person name="Heier L."/>
            <person name="Spannagl M."/>
            <person name="Pfeifer M."/>
            <person name="Jakobsen K.S."/>
            <person name="Wulff B.B."/>
            <person name="Steuernagel B."/>
            <person name="Mayer K.F."/>
            <person name="Olsen O.A."/>
        </authorList>
    </citation>
    <scope>NUCLEOTIDE SEQUENCE [LARGE SCALE GENOMIC DNA]</scope>
    <source>
        <strain evidence="10">cv. AL8/78</strain>
    </source>
</reference>
<evidence type="ECO:0000256" key="7">
    <source>
        <dbReference type="SAM" id="Phobius"/>
    </source>
</evidence>
<dbReference type="SUPFAM" id="SSF56112">
    <property type="entry name" value="Protein kinase-like (PK-like)"/>
    <property type="match status" value="1"/>
</dbReference>
<dbReference type="GO" id="GO:0004672">
    <property type="term" value="F:protein kinase activity"/>
    <property type="evidence" value="ECO:0007669"/>
    <property type="project" value="InterPro"/>
</dbReference>
<dbReference type="Proteomes" id="UP000015105">
    <property type="component" value="Chromosome 2D"/>
</dbReference>
<dbReference type="GO" id="GO:0005524">
    <property type="term" value="F:ATP binding"/>
    <property type="evidence" value="ECO:0007669"/>
    <property type="project" value="InterPro"/>
</dbReference>
<evidence type="ECO:0000256" key="5">
    <source>
        <dbReference type="ARBA" id="ARBA00046288"/>
    </source>
</evidence>
<reference evidence="9" key="4">
    <citation type="submission" date="2019-03" db="UniProtKB">
        <authorList>
            <consortium name="EnsemblPlants"/>
        </authorList>
    </citation>
    <scope>IDENTIFICATION</scope>
</reference>
<evidence type="ECO:0000256" key="4">
    <source>
        <dbReference type="ARBA" id="ARBA00023136"/>
    </source>
</evidence>
<keyword evidence="2" id="KW-0732">Signal</keyword>
<evidence type="ECO:0000256" key="1">
    <source>
        <dbReference type="ARBA" id="ARBA00022692"/>
    </source>
</evidence>